<evidence type="ECO:0000313" key="2">
    <source>
        <dbReference type="Proteomes" id="UP000502921"/>
    </source>
</evidence>
<dbReference type="EMBL" id="MN604698">
    <property type="protein sequence ID" value="QIQ61268.1"/>
    <property type="molecule type" value="Genomic_DNA"/>
</dbReference>
<protein>
    <submittedName>
        <fullName evidence="1">Putative antitermination protein</fullName>
    </submittedName>
</protein>
<reference evidence="1 2" key="1">
    <citation type="submission" date="2019-10" db="EMBL/GenBank/DDBJ databases">
        <authorList>
            <person name="Piligrimova E."/>
            <person name="Kazantseva O."/>
            <person name="Shadrin A."/>
            <person name="Zagorodny V."/>
        </authorList>
    </citation>
    <scope>NUCLEOTIDE SEQUENCE [LARGE SCALE GENOMIC DNA]</scope>
</reference>
<accession>A0A6G9L6Y6</accession>
<sequence length="98" mass="11465">MWTVPTHKRRGANRKPFCPNCGDFEFVNDYVSDRYSKAEKPNTWGVRWTPDEIVLLDECIKGKYTPTQLAQMLGRPVGSIYRKKHYRIKELEKSDQSG</sequence>
<keyword evidence="2" id="KW-1185">Reference proteome</keyword>
<name>A0A6G9L6Y6_9CAUD</name>
<organism evidence="1 2">
    <name type="scientific">Bacillus phage vB_BcM_Sam46</name>
    <dbReference type="NCBI Taxonomy" id="2719179"/>
    <lineage>
        <taxon>Viruses</taxon>
        <taxon>Duplodnaviria</taxon>
        <taxon>Heunggongvirae</taxon>
        <taxon>Uroviricota</taxon>
        <taxon>Caudoviricetes</taxon>
        <taxon>Samaravirus</taxon>
        <taxon>Samaravirus sam46</taxon>
    </lineage>
</organism>
<evidence type="ECO:0000313" key="1">
    <source>
        <dbReference type="EMBL" id="QIQ61268.1"/>
    </source>
</evidence>
<proteinExistence type="predicted"/>
<gene>
    <name evidence="1" type="ORF">Sam46_gp67</name>
</gene>
<dbReference type="Proteomes" id="UP000502921">
    <property type="component" value="Segment"/>
</dbReference>